<evidence type="ECO:0000313" key="3">
    <source>
        <dbReference type="Proteomes" id="UP001055658"/>
    </source>
</evidence>
<dbReference type="PROSITE" id="PS51257">
    <property type="entry name" value="PROKAR_LIPOPROTEIN"/>
    <property type="match status" value="1"/>
</dbReference>
<protein>
    <recommendedName>
        <fullName evidence="4">Lipoprotein</fullName>
    </recommendedName>
</protein>
<organism evidence="2 3">
    <name type="scientific">Microbulbifer variabilis</name>
    <dbReference type="NCBI Taxonomy" id="266805"/>
    <lineage>
        <taxon>Bacteria</taxon>
        <taxon>Pseudomonadati</taxon>
        <taxon>Pseudomonadota</taxon>
        <taxon>Gammaproteobacteria</taxon>
        <taxon>Cellvibrionales</taxon>
        <taxon>Microbulbiferaceae</taxon>
        <taxon>Microbulbifer</taxon>
    </lineage>
</organism>
<dbReference type="EMBL" id="CP092418">
    <property type="protein sequence ID" value="USD20910.1"/>
    <property type="molecule type" value="Genomic_DNA"/>
</dbReference>
<proteinExistence type="predicted"/>
<evidence type="ECO:0000313" key="2">
    <source>
        <dbReference type="EMBL" id="USD20910.1"/>
    </source>
</evidence>
<feature type="region of interest" description="Disordered" evidence="1">
    <location>
        <begin position="49"/>
        <end position="93"/>
    </location>
</feature>
<accession>A0ABY4VDF9</accession>
<gene>
    <name evidence="2" type="ORF">MJO52_17880</name>
</gene>
<dbReference type="Proteomes" id="UP001055658">
    <property type="component" value="Chromosome"/>
</dbReference>
<keyword evidence="3" id="KW-1185">Reference proteome</keyword>
<reference evidence="2" key="1">
    <citation type="submission" date="2022-02" db="EMBL/GenBank/DDBJ databases">
        <title>Coral-associated bacteria.</title>
        <authorList>
            <person name="Tang K."/>
            <person name="Wang X."/>
        </authorList>
    </citation>
    <scope>NUCLEOTIDE SEQUENCE</scope>
    <source>
        <strain evidence="2">SCSIO 43006</strain>
    </source>
</reference>
<sequence>MKANLLSTMGASLLIFSCSSTPKVPTNESFVADITELGHKRFVYKASLGAAPHNDGSHGSKHNRGPGMGGKGKPARGKPSSGIPGHSQSNSGDIKKMAMARVELLINENGFCSNGWFPIEQTFEKGRAEIHGECRAVAAQSDR</sequence>
<evidence type="ECO:0008006" key="4">
    <source>
        <dbReference type="Google" id="ProtNLM"/>
    </source>
</evidence>
<dbReference type="RefSeq" id="WP_252083315.1">
    <property type="nucleotide sequence ID" value="NZ_CP092418.1"/>
</dbReference>
<name>A0ABY4VDF9_9GAMM</name>
<evidence type="ECO:0000256" key="1">
    <source>
        <dbReference type="SAM" id="MobiDB-lite"/>
    </source>
</evidence>